<dbReference type="Proteomes" id="UP000778951">
    <property type="component" value="Unassembled WGS sequence"/>
</dbReference>
<gene>
    <name evidence="2" type="ORF">HCT48_07960</name>
</gene>
<dbReference type="EMBL" id="JAATLM010000002">
    <property type="protein sequence ID" value="NIZ70140.1"/>
    <property type="molecule type" value="Genomic_DNA"/>
</dbReference>
<dbReference type="RefSeq" id="WP_167696403.1">
    <property type="nucleotide sequence ID" value="NZ_CP118182.1"/>
</dbReference>
<protein>
    <submittedName>
        <fullName evidence="2">Uncharacterized protein</fullName>
    </submittedName>
</protein>
<sequence>MKSTSLKEKRIAQVIIGLSLFLIAFVLYQLLIAPALFRAWQEKHLQPDGLILKEEFFWGNAFFIDSIWHHEQLPNNTFTRSSLSFWQLQQWQNDQTTIRFTSQQRGMMLLPRYVDVADFLEQKTSIEEIRLTLTPTPESPQLWLDEEGKPFNTNKLDRSDLASRTLNLYADGFTIHETFTDGTEELWAFAQRNGIFHLDATFSPNDAPLAHYRLDNVKLPKAWRNVFQEFTTLTQKMTKNIELLEDTSASMMALYTMFAQQNTRIQQSLLKILRHNAPVRQMLFKEDGTFLLGGIERIAPREDILLVKTVHGLYAIDRKNHTMRLVTEEERKALKPRFKRV</sequence>
<keyword evidence="1" id="KW-1133">Transmembrane helix</keyword>
<dbReference type="AlphaFoldDB" id="A0A968GK27"/>
<keyword evidence="1" id="KW-0472">Membrane</keyword>
<evidence type="ECO:0000313" key="2">
    <source>
        <dbReference type="EMBL" id="NIZ70140.1"/>
    </source>
</evidence>
<keyword evidence="1" id="KW-0812">Transmembrane</keyword>
<evidence type="ECO:0000256" key="1">
    <source>
        <dbReference type="SAM" id="Phobius"/>
    </source>
</evidence>
<accession>A0A968GK27</accession>
<keyword evidence="3" id="KW-1185">Reference proteome</keyword>
<feature type="transmembrane region" description="Helical" evidence="1">
    <location>
        <begin position="12"/>
        <end position="37"/>
    </location>
</feature>
<reference evidence="2" key="1">
    <citation type="submission" date="2020-03" db="EMBL/GenBank/DDBJ databases">
        <title>Spirochaetal bacteria isolated from arthropods constitute a novel genus Entomospira genus novum within the order Spirochaetales.</title>
        <authorList>
            <person name="Grana-Miraglia L."/>
            <person name="Sikutova S."/>
            <person name="Fingerle V."/>
            <person name="Sing A."/>
            <person name="Castillo-Ramirez S."/>
            <person name="Margos G."/>
            <person name="Rudolf I."/>
        </authorList>
    </citation>
    <scope>NUCLEOTIDE SEQUENCE</scope>
    <source>
        <strain evidence="2">BR149</strain>
    </source>
</reference>
<proteinExistence type="predicted"/>
<comment type="caution">
    <text evidence="2">The sequence shown here is derived from an EMBL/GenBank/DDBJ whole genome shotgun (WGS) entry which is preliminary data.</text>
</comment>
<evidence type="ECO:0000313" key="3">
    <source>
        <dbReference type="Proteomes" id="UP000778951"/>
    </source>
</evidence>
<organism evidence="2 3">
    <name type="scientific">Entomospira culicis</name>
    <dbReference type="NCBI Taxonomy" id="2719989"/>
    <lineage>
        <taxon>Bacteria</taxon>
        <taxon>Pseudomonadati</taxon>
        <taxon>Spirochaetota</taxon>
        <taxon>Spirochaetia</taxon>
        <taxon>Spirochaetales</taxon>
        <taxon>Spirochaetaceae</taxon>
        <taxon>Entomospira</taxon>
    </lineage>
</organism>
<name>A0A968GK27_9SPIO</name>